<reference evidence="2" key="1">
    <citation type="submission" date="2021-02" db="EMBL/GenBank/DDBJ databases">
        <authorList>
            <person name="Nowell W R."/>
        </authorList>
    </citation>
    <scope>NUCLEOTIDE SEQUENCE</scope>
    <source>
        <strain evidence="2">Ploen Becks lab</strain>
    </source>
</reference>
<dbReference type="AlphaFoldDB" id="A0A814LX15"/>
<feature type="region of interest" description="Disordered" evidence="1">
    <location>
        <begin position="58"/>
        <end position="81"/>
    </location>
</feature>
<evidence type="ECO:0000256" key="1">
    <source>
        <dbReference type="SAM" id="MobiDB-lite"/>
    </source>
</evidence>
<gene>
    <name evidence="2" type="ORF">OXX778_LOCUS19751</name>
</gene>
<protein>
    <submittedName>
        <fullName evidence="2">Uncharacterized protein</fullName>
    </submittedName>
</protein>
<evidence type="ECO:0000313" key="3">
    <source>
        <dbReference type="Proteomes" id="UP000663879"/>
    </source>
</evidence>
<name>A0A814LX15_9BILA</name>
<organism evidence="2 3">
    <name type="scientific">Brachionus calyciflorus</name>
    <dbReference type="NCBI Taxonomy" id="104777"/>
    <lineage>
        <taxon>Eukaryota</taxon>
        <taxon>Metazoa</taxon>
        <taxon>Spiralia</taxon>
        <taxon>Gnathifera</taxon>
        <taxon>Rotifera</taxon>
        <taxon>Eurotatoria</taxon>
        <taxon>Monogononta</taxon>
        <taxon>Pseudotrocha</taxon>
        <taxon>Ploima</taxon>
        <taxon>Brachionidae</taxon>
        <taxon>Brachionus</taxon>
    </lineage>
</organism>
<sequence length="103" mass="12197">MKIYNDKIFRTKTSSFKIGDAVIVKQKRNDKSYSVYDQNPYLDNNRFSILTEFNDEKEDGECTSDFSERSEPVRRSSARSRRPIERYGNVVDFSRKKKLKAKQ</sequence>
<evidence type="ECO:0000313" key="2">
    <source>
        <dbReference type="EMBL" id="CAF1071532.1"/>
    </source>
</evidence>
<dbReference type="EMBL" id="CAJNOC010006158">
    <property type="protein sequence ID" value="CAF1071532.1"/>
    <property type="molecule type" value="Genomic_DNA"/>
</dbReference>
<proteinExistence type="predicted"/>
<dbReference type="Proteomes" id="UP000663879">
    <property type="component" value="Unassembled WGS sequence"/>
</dbReference>
<keyword evidence="3" id="KW-1185">Reference proteome</keyword>
<comment type="caution">
    <text evidence="2">The sequence shown here is derived from an EMBL/GenBank/DDBJ whole genome shotgun (WGS) entry which is preliminary data.</text>
</comment>
<accession>A0A814LX15</accession>